<dbReference type="STRING" id="1797513.A2782_03740"/>
<dbReference type="Pfam" id="PF01370">
    <property type="entry name" value="Epimerase"/>
    <property type="match status" value="1"/>
</dbReference>
<dbReference type="Gene3D" id="3.40.50.720">
    <property type="entry name" value="NAD(P)-binding Rossmann-like Domain"/>
    <property type="match status" value="1"/>
</dbReference>
<feature type="domain" description="NAD-dependent epimerase/dehydratase" evidence="6">
    <location>
        <begin position="16"/>
        <end position="89"/>
    </location>
</feature>
<keyword evidence="5" id="KW-1133">Transmembrane helix</keyword>
<keyword evidence="5" id="KW-0472">Membrane</keyword>
<dbReference type="GO" id="GO:0048040">
    <property type="term" value="F:UDP-glucuronate decarboxylase activity"/>
    <property type="evidence" value="ECO:0007669"/>
    <property type="project" value="TreeGrafter"/>
</dbReference>
<evidence type="ECO:0000259" key="6">
    <source>
        <dbReference type="Pfam" id="PF01370"/>
    </source>
</evidence>
<evidence type="ECO:0000256" key="4">
    <source>
        <dbReference type="ARBA" id="ARBA00023239"/>
    </source>
</evidence>
<dbReference type="InterPro" id="IPR001509">
    <property type="entry name" value="Epimerase_deHydtase"/>
</dbReference>
<keyword evidence="5" id="KW-0812">Transmembrane</keyword>
<comment type="cofactor">
    <cofactor evidence="1">
        <name>NAD(+)</name>
        <dbReference type="ChEBI" id="CHEBI:57540"/>
    </cofactor>
</comment>
<keyword evidence="4" id="KW-0456">Lyase</keyword>
<dbReference type="InterPro" id="IPR025101">
    <property type="entry name" value="DUF4012"/>
</dbReference>
<comment type="caution">
    <text evidence="7">The sequence shown here is derived from an EMBL/GenBank/DDBJ whole genome shotgun (WGS) entry which is preliminary data.</text>
</comment>
<accession>A0A1G1UY74</accession>
<evidence type="ECO:0000256" key="3">
    <source>
        <dbReference type="ARBA" id="ARBA00023027"/>
    </source>
</evidence>
<dbReference type="AlphaFoldDB" id="A0A1G1UY74"/>
<protein>
    <recommendedName>
        <fullName evidence="6">NAD-dependent epimerase/dehydratase domain-containing protein</fullName>
    </recommendedName>
</protein>
<proteinExistence type="predicted"/>
<dbReference type="PANTHER" id="PTHR43078">
    <property type="entry name" value="UDP-GLUCURONIC ACID DECARBOXYLASE-RELATED"/>
    <property type="match status" value="1"/>
</dbReference>
<gene>
    <name evidence="7" type="ORF">A2782_03740</name>
</gene>
<dbReference type="Pfam" id="PF13196">
    <property type="entry name" value="DUF4012"/>
    <property type="match status" value="1"/>
</dbReference>
<evidence type="ECO:0000256" key="5">
    <source>
        <dbReference type="SAM" id="Phobius"/>
    </source>
</evidence>
<feature type="transmembrane region" description="Helical" evidence="5">
    <location>
        <begin position="339"/>
        <end position="365"/>
    </location>
</feature>
<keyword evidence="2" id="KW-0210">Decarboxylase</keyword>
<dbReference type="Proteomes" id="UP000177967">
    <property type="component" value="Unassembled WGS sequence"/>
</dbReference>
<reference evidence="7 8" key="1">
    <citation type="journal article" date="2016" name="Nat. Commun.">
        <title>Thousands of microbial genomes shed light on interconnected biogeochemical processes in an aquifer system.</title>
        <authorList>
            <person name="Anantharaman K."/>
            <person name="Brown C.T."/>
            <person name="Hug L.A."/>
            <person name="Sharon I."/>
            <person name="Castelle C.J."/>
            <person name="Probst A.J."/>
            <person name="Thomas B.C."/>
            <person name="Singh A."/>
            <person name="Wilkins M.J."/>
            <person name="Karaoz U."/>
            <person name="Brodie E.L."/>
            <person name="Williams K.H."/>
            <person name="Hubbard S.S."/>
            <person name="Banfield J.F."/>
        </authorList>
    </citation>
    <scope>NUCLEOTIDE SEQUENCE [LARGE SCALE GENOMIC DNA]</scope>
</reference>
<dbReference type="GO" id="GO:0042732">
    <property type="term" value="P:D-xylose metabolic process"/>
    <property type="evidence" value="ECO:0007669"/>
    <property type="project" value="InterPro"/>
</dbReference>
<dbReference type="InterPro" id="IPR036291">
    <property type="entry name" value="NAD(P)-bd_dom_sf"/>
</dbReference>
<evidence type="ECO:0000313" key="7">
    <source>
        <dbReference type="EMBL" id="OGY08099.1"/>
    </source>
</evidence>
<dbReference type="PANTHER" id="PTHR43078:SF6">
    <property type="entry name" value="UDP-GLUCURONIC ACID DECARBOXYLASE 1"/>
    <property type="match status" value="1"/>
</dbReference>
<evidence type="ECO:0000256" key="2">
    <source>
        <dbReference type="ARBA" id="ARBA00022793"/>
    </source>
</evidence>
<evidence type="ECO:0000256" key="1">
    <source>
        <dbReference type="ARBA" id="ARBA00001911"/>
    </source>
</evidence>
<keyword evidence="3" id="KW-0520">NAD</keyword>
<dbReference type="SUPFAM" id="SSF51735">
    <property type="entry name" value="NAD(P)-binding Rossmann-fold domains"/>
    <property type="match status" value="1"/>
</dbReference>
<name>A0A1G1UY74_9BACT</name>
<evidence type="ECO:0000313" key="8">
    <source>
        <dbReference type="Proteomes" id="UP000177967"/>
    </source>
</evidence>
<organism evidence="7 8">
    <name type="scientific">Candidatus Blackburnbacteria bacterium RIFCSPHIGHO2_01_FULL_43_15b</name>
    <dbReference type="NCBI Taxonomy" id="1797513"/>
    <lineage>
        <taxon>Bacteria</taxon>
        <taxon>Candidatus Blackburniibacteriota</taxon>
    </lineage>
</organism>
<dbReference type="InterPro" id="IPR044516">
    <property type="entry name" value="UXS-like"/>
</dbReference>
<dbReference type="GO" id="GO:0005737">
    <property type="term" value="C:cytoplasm"/>
    <property type="evidence" value="ECO:0007669"/>
    <property type="project" value="TreeGrafter"/>
</dbReference>
<sequence length="924" mass="103993">MSPPPENFFDSHSPVALVFGGSSLIGSRLCEEFLEKKIRVISVNDFDNNSKENTSNLKNNPQIALVDVGNLEVFFENVERLNYIVDVCGVDSNNTRFLLKLVDRFGSRYLYISTFLDEESAYDFIHTPEQEKKFVQILDEEFSKQKINFRIIHLGDIYGPRMVFENNPLSQLIKEYITSEKLKVPREEVYFYPLFVDDAVWGIVKSLLSPGTKGSTISLSGDKSTLSTITETIKSLNGSVSIEYTNQNKYPNRQKLLGRGILREGRELVNWEAHTTLTEGLASTLEWFKKNKSKIATTKELEPSPYVGFWQNSLPKEKEKDTPGVKAKNNKKTERKVNLTVLFVLLIFLLWFFAFPFIELFFGLVNLQVAQNKVRKKDLHRAETWANISSFWFKNSQESFLRWSFFPPLKAASTTMAQKGRVLDRIIDIVKEKRSIRESTNSLFEKVLGEDSYSIAPLASLLSVQNSSLGQSLAFLATEIQDNKDLSDLVTKRLGDSNSQLSDLRGRARTISDLAANLGGILGYKTRKSYLILIQDNTQTRPGGGVVLGYGILTFDKGRLISGEFFKTSVADGQLKGKVSPPQPLAKYASQQNWMLRDVFWDQDFSLVAKRAIWFADKELDQKIDGVISVDLDFLEDLIKEAGPVVVGGVSVDSKSLYKLVLGKNNEEKQQVVVDIFNQLYDSLTRNPSKVGDLLGVASLENLDQKHIMLFVNDAQIQNILTEGKWGGSTKHAACSGGDPCFSDYLNFADSNMGEGSTSYYLKRSFSLDVFVQNGRTLRKLTVFYKNSSKNDYKNYFKVLVPAGTTNSKAFFIDQKKSLQENVNLDFANQGNKTLFGGYVVVPGGEERQLMVSWESGQALQPLSYLLLWQKQPGTSKDAFWLTVNNTKSNLEEAIPTPSLTGSGSVGYNSTLARDFLLTTKWQK</sequence>
<dbReference type="GO" id="GO:0070403">
    <property type="term" value="F:NAD+ binding"/>
    <property type="evidence" value="ECO:0007669"/>
    <property type="project" value="InterPro"/>
</dbReference>
<dbReference type="EMBL" id="MHBW01000031">
    <property type="protein sequence ID" value="OGY08099.1"/>
    <property type="molecule type" value="Genomic_DNA"/>
</dbReference>